<dbReference type="Proteomes" id="UP000027936">
    <property type="component" value="Unassembled WGS sequence"/>
</dbReference>
<accession>A0A072NHS1</accession>
<proteinExistence type="predicted"/>
<comment type="caution">
    <text evidence="1">The sequence shown here is derived from an EMBL/GenBank/DDBJ whole genome shotgun (WGS) entry which is preliminary data.</text>
</comment>
<dbReference type="AlphaFoldDB" id="A0A072NHS1"/>
<sequence>MRIEENKELPWLMMFSAADYRKKKANIELLSELEEWAMDRELVREALIEWETLSANKENRVIYGARAKELRDLLSNLEGERREGKYEIALKMLEDDLEPTIISKYTGLSEEEIRKQRNRN</sequence>
<organism evidence="1 2">
    <name type="scientific">Schinkia azotoformans MEV2011</name>
    <dbReference type="NCBI Taxonomy" id="1348973"/>
    <lineage>
        <taxon>Bacteria</taxon>
        <taxon>Bacillati</taxon>
        <taxon>Bacillota</taxon>
        <taxon>Bacilli</taxon>
        <taxon>Bacillales</taxon>
        <taxon>Bacillaceae</taxon>
        <taxon>Calidifontibacillus/Schinkia group</taxon>
        <taxon>Schinkia</taxon>
    </lineage>
</organism>
<evidence type="ECO:0000313" key="1">
    <source>
        <dbReference type="EMBL" id="KEF37244.1"/>
    </source>
</evidence>
<evidence type="ECO:0000313" key="2">
    <source>
        <dbReference type="Proteomes" id="UP000027936"/>
    </source>
</evidence>
<name>A0A072NHS1_SCHAZ</name>
<protein>
    <recommendedName>
        <fullName evidence="3">PD-(D/E)XK nuclease family transposase</fullName>
    </recommendedName>
</protein>
<evidence type="ECO:0008006" key="3">
    <source>
        <dbReference type="Google" id="ProtNLM"/>
    </source>
</evidence>
<dbReference type="PATRIC" id="fig|1348973.3.peg.3366"/>
<reference evidence="1 2" key="1">
    <citation type="submission" date="2014-04" db="EMBL/GenBank/DDBJ databases">
        <title>Draft genome sequence of Bacillus azotoformans MEV2011, a (co-) denitrifying strain unable to grow in the presence of oxygen.</title>
        <authorList>
            <person name="Nielsen M."/>
            <person name="Schreiber L."/>
            <person name="Finster K."/>
            <person name="Schramm A."/>
        </authorList>
    </citation>
    <scope>NUCLEOTIDE SEQUENCE [LARGE SCALE GENOMIC DNA]</scope>
    <source>
        <strain evidence="1 2">MEV2011</strain>
    </source>
</reference>
<gene>
    <name evidence="1" type="ORF">M670_03490</name>
</gene>
<dbReference type="EMBL" id="JJRY01000016">
    <property type="protein sequence ID" value="KEF37244.1"/>
    <property type="molecule type" value="Genomic_DNA"/>
</dbReference>